<evidence type="ECO:0000256" key="2">
    <source>
        <dbReference type="ARBA" id="ARBA00022692"/>
    </source>
</evidence>
<feature type="transmembrane region" description="Helical" evidence="7">
    <location>
        <begin position="140"/>
        <end position="160"/>
    </location>
</feature>
<dbReference type="GO" id="GO:0034040">
    <property type="term" value="F:ATPase-coupled lipid transmembrane transporter activity"/>
    <property type="evidence" value="ECO:0007669"/>
    <property type="project" value="TreeGrafter"/>
</dbReference>
<evidence type="ECO:0000256" key="6">
    <source>
        <dbReference type="ARBA" id="ARBA00023136"/>
    </source>
</evidence>
<evidence type="ECO:0000256" key="1">
    <source>
        <dbReference type="ARBA" id="ARBA00004651"/>
    </source>
</evidence>
<evidence type="ECO:0000259" key="8">
    <source>
        <dbReference type="PROSITE" id="PS50893"/>
    </source>
</evidence>
<keyword evidence="6 7" id="KW-0472">Membrane</keyword>
<feature type="domain" description="ABC transporter" evidence="8">
    <location>
        <begin position="341"/>
        <end position="569"/>
    </location>
</feature>
<keyword evidence="5 7" id="KW-1133">Transmembrane helix</keyword>
<dbReference type="KEGG" id="pri:PRIO_6328"/>
<dbReference type="PANTHER" id="PTHR24221:SF654">
    <property type="entry name" value="ATP-BINDING CASSETTE SUB-FAMILY B MEMBER 6"/>
    <property type="match status" value="1"/>
</dbReference>
<evidence type="ECO:0000256" key="7">
    <source>
        <dbReference type="SAM" id="Phobius"/>
    </source>
</evidence>
<dbReference type="InterPro" id="IPR003593">
    <property type="entry name" value="AAA+_ATPase"/>
</dbReference>
<dbReference type="GO" id="GO:0140359">
    <property type="term" value="F:ABC-type transporter activity"/>
    <property type="evidence" value="ECO:0007669"/>
    <property type="project" value="InterPro"/>
</dbReference>
<dbReference type="RefSeq" id="WP_052741552.1">
    <property type="nucleotide sequence ID" value="NZ_LN831776.1"/>
</dbReference>
<dbReference type="InterPro" id="IPR017871">
    <property type="entry name" value="ABC_transporter-like_CS"/>
</dbReference>
<dbReference type="InterPro" id="IPR039421">
    <property type="entry name" value="Type_1_exporter"/>
</dbReference>
<evidence type="ECO:0000256" key="3">
    <source>
        <dbReference type="ARBA" id="ARBA00022741"/>
    </source>
</evidence>
<dbReference type="Gene3D" id="1.20.1560.10">
    <property type="entry name" value="ABC transporter type 1, transmembrane domain"/>
    <property type="match status" value="1"/>
</dbReference>
<dbReference type="CDD" id="cd07346">
    <property type="entry name" value="ABC_6TM_exporters"/>
    <property type="match status" value="1"/>
</dbReference>
<keyword evidence="2 7" id="KW-0812">Transmembrane</keyword>
<sequence length="569" mass="64514">MNKISNFATAFKKTSKYIKKHQTTYSLNLVLVIVSVILNLVQPLIWANTIVSIFKSEFIEVYKYCAFMVGFYFLQALVNYVQSLLASHLSEEITFDLKSEMYHKLMGLPMKAFDDTPAGELISRLQYDPEAVADIVINKFTLLLVNILKFLTVIVIMFYLHIELTLVTLTLVPFSIGLFFFSGKLMRKQMMAISVLKDKFFSHIQESFTGIKTIKGLNIQEVRKLEFNNILNILKKKSITTRNYSALSQNISQFFMFCTQVAIILAGSLFVLKYKTLNIAFFLAFNNYSSQFTSSVMEIMGLNSSLQQMAVSIQRILHLQENFDLKEETSGDIHKILTGRVKFINVSFAYDIRTPVFKNINVEIYPNSMNVIIGPSGGGKTTFLNLLLRFYQPSSGLIEIDDINIDDLSVLTIGEGISIVAQDSFFFNDTILNNLLLVNADASLEDVYMICAQAHIHDFIITLPEGYSTVIGDGGSNLSGGQRQRLAVARALLKKSKILLFDEPTSSLDRESQQFINEIMLNLSREHTVIVITHNYSNLHNADHIFYINNGEIIESKEDEINLVNARYV</sequence>
<dbReference type="InterPro" id="IPR011527">
    <property type="entry name" value="ABC1_TM_dom"/>
</dbReference>
<dbReference type="PROSITE" id="PS00211">
    <property type="entry name" value="ABC_TRANSPORTER_1"/>
    <property type="match status" value="1"/>
</dbReference>
<keyword evidence="4" id="KW-0067">ATP-binding</keyword>
<dbReference type="GO" id="GO:0005524">
    <property type="term" value="F:ATP binding"/>
    <property type="evidence" value="ECO:0007669"/>
    <property type="project" value="UniProtKB-KW"/>
</dbReference>
<dbReference type="Gene3D" id="3.40.50.300">
    <property type="entry name" value="P-loop containing nucleotide triphosphate hydrolases"/>
    <property type="match status" value="1"/>
</dbReference>
<feature type="transmembrane region" description="Helical" evidence="7">
    <location>
        <begin position="254"/>
        <end position="272"/>
    </location>
</feature>
<dbReference type="AlphaFoldDB" id="A0A0E4HFG7"/>
<dbReference type="Pfam" id="PF00664">
    <property type="entry name" value="ABC_membrane"/>
    <property type="match status" value="1"/>
</dbReference>
<dbReference type="InterPro" id="IPR003439">
    <property type="entry name" value="ABC_transporter-like_ATP-bd"/>
</dbReference>
<dbReference type="EMBL" id="LN831776">
    <property type="protein sequence ID" value="CQR58675.1"/>
    <property type="molecule type" value="Genomic_DNA"/>
</dbReference>
<dbReference type="SUPFAM" id="SSF52540">
    <property type="entry name" value="P-loop containing nucleoside triphosphate hydrolases"/>
    <property type="match status" value="1"/>
</dbReference>
<evidence type="ECO:0000256" key="5">
    <source>
        <dbReference type="ARBA" id="ARBA00022989"/>
    </source>
</evidence>
<dbReference type="Proteomes" id="UP000033163">
    <property type="component" value="Chromosome I"/>
</dbReference>
<dbReference type="GO" id="GO:0005886">
    <property type="term" value="C:plasma membrane"/>
    <property type="evidence" value="ECO:0007669"/>
    <property type="project" value="UniProtKB-SubCell"/>
</dbReference>
<dbReference type="PATRIC" id="fig|1073571.4.peg.6762"/>
<dbReference type="PROSITE" id="PS50929">
    <property type="entry name" value="ABC_TM1F"/>
    <property type="match status" value="1"/>
</dbReference>
<dbReference type="InterPro" id="IPR027417">
    <property type="entry name" value="P-loop_NTPase"/>
</dbReference>
<reference evidence="11" key="1">
    <citation type="submission" date="2015-03" db="EMBL/GenBank/DDBJ databases">
        <authorList>
            <person name="Wibberg D."/>
        </authorList>
    </citation>
    <scope>NUCLEOTIDE SEQUENCE [LARGE SCALE GENOMIC DNA]</scope>
</reference>
<gene>
    <name evidence="10" type="ORF">PRIO_6328</name>
</gene>
<evidence type="ECO:0000256" key="4">
    <source>
        <dbReference type="ARBA" id="ARBA00022840"/>
    </source>
</evidence>
<feature type="transmembrane region" description="Helical" evidence="7">
    <location>
        <begin position="23"/>
        <end position="41"/>
    </location>
</feature>
<feature type="domain" description="ABC transmembrane type-1" evidence="9">
    <location>
        <begin position="29"/>
        <end position="308"/>
    </location>
</feature>
<name>A0A0E4HFG7_9BACL</name>
<comment type="subcellular location">
    <subcellularLocation>
        <location evidence="1">Cell membrane</location>
        <topology evidence="1">Multi-pass membrane protein</topology>
    </subcellularLocation>
</comment>
<dbReference type="GO" id="GO:0016887">
    <property type="term" value="F:ATP hydrolysis activity"/>
    <property type="evidence" value="ECO:0007669"/>
    <property type="project" value="InterPro"/>
</dbReference>
<evidence type="ECO:0000259" key="9">
    <source>
        <dbReference type="PROSITE" id="PS50929"/>
    </source>
</evidence>
<dbReference type="SUPFAM" id="SSF90123">
    <property type="entry name" value="ABC transporter transmembrane region"/>
    <property type="match status" value="1"/>
</dbReference>
<dbReference type="HOGENOM" id="CLU_000604_84_3_9"/>
<feature type="transmembrane region" description="Helical" evidence="7">
    <location>
        <begin position="166"/>
        <end position="183"/>
    </location>
</feature>
<organism evidence="10 11">
    <name type="scientific">Paenibacillus riograndensis SBR5</name>
    <dbReference type="NCBI Taxonomy" id="1073571"/>
    <lineage>
        <taxon>Bacteria</taxon>
        <taxon>Bacillati</taxon>
        <taxon>Bacillota</taxon>
        <taxon>Bacilli</taxon>
        <taxon>Bacillales</taxon>
        <taxon>Paenibacillaceae</taxon>
        <taxon>Paenibacillus</taxon>
        <taxon>Paenibacillus sonchi group</taxon>
    </lineage>
</organism>
<dbReference type="SMART" id="SM00382">
    <property type="entry name" value="AAA"/>
    <property type="match status" value="1"/>
</dbReference>
<protein>
    <submittedName>
        <fullName evidence="10">Uncharacterized protein</fullName>
    </submittedName>
</protein>
<dbReference type="PANTHER" id="PTHR24221">
    <property type="entry name" value="ATP-BINDING CASSETTE SUB-FAMILY B"/>
    <property type="match status" value="1"/>
</dbReference>
<evidence type="ECO:0000313" key="10">
    <source>
        <dbReference type="EMBL" id="CQR58675.1"/>
    </source>
</evidence>
<feature type="transmembrane region" description="Helical" evidence="7">
    <location>
        <begin position="61"/>
        <end position="81"/>
    </location>
</feature>
<dbReference type="Pfam" id="PF00005">
    <property type="entry name" value="ABC_tran"/>
    <property type="match status" value="1"/>
</dbReference>
<keyword evidence="3" id="KW-0547">Nucleotide-binding</keyword>
<evidence type="ECO:0000313" key="11">
    <source>
        <dbReference type="Proteomes" id="UP000033163"/>
    </source>
</evidence>
<dbReference type="InterPro" id="IPR036640">
    <property type="entry name" value="ABC1_TM_sf"/>
</dbReference>
<accession>A0A0E4HFG7</accession>
<proteinExistence type="predicted"/>
<dbReference type="PROSITE" id="PS50893">
    <property type="entry name" value="ABC_TRANSPORTER_2"/>
    <property type="match status" value="1"/>
</dbReference>